<dbReference type="Proteomes" id="UP000265520">
    <property type="component" value="Unassembled WGS sequence"/>
</dbReference>
<dbReference type="EMBL" id="LXQA010845887">
    <property type="protein sequence ID" value="MCI73759.1"/>
    <property type="molecule type" value="Genomic_DNA"/>
</dbReference>
<organism evidence="1 2">
    <name type="scientific">Trifolium medium</name>
    <dbReference type="NCBI Taxonomy" id="97028"/>
    <lineage>
        <taxon>Eukaryota</taxon>
        <taxon>Viridiplantae</taxon>
        <taxon>Streptophyta</taxon>
        <taxon>Embryophyta</taxon>
        <taxon>Tracheophyta</taxon>
        <taxon>Spermatophyta</taxon>
        <taxon>Magnoliopsida</taxon>
        <taxon>eudicotyledons</taxon>
        <taxon>Gunneridae</taxon>
        <taxon>Pentapetalae</taxon>
        <taxon>rosids</taxon>
        <taxon>fabids</taxon>
        <taxon>Fabales</taxon>
        <taxon>Fabaceae</taxon>
        <taxon>Papilionoideae</taxon>
        <taxon>50 kb inversion clade</taxon>
        <taxon>NPAAA clade</taxon>
        <taxon>Hologalegina</taxon>
        <taxon>IRL clade</taxon>
        <taxon>Trifolieae</taxon>
        <taxon>Trifolium</taxon>
    </lineage>
</organism>
<evidence type="ECO:0000313" key="2">
    <source>
        <dbReference type="Proteomes" id="UP000265520"/>
    </source>
</evidence>
<sequence>SEVVLRGSVCASEVVLIGSVQRRALFVCSKMLRVVEVMLVLSTFCKVCSP</sequence>
<name>A0A392UJF2_9FABA</name>
<dbReference type="AlphaFoldDB" id="A0A392UJF2"/>
<comment type="caution">
    <text evidence="1">The sequence shown here is derived from an EMBL/GenBank/DDBJ whole genome shotgun (WGS) entry which is preliminary data.</text>
</comment>
<reference evidence="1 2" key="1">
    <citation type="journal article" date="2018" name="Front. Plant Sci.">
        <title>Red Clover (Trifolium pratense) and Zigzag Clover (T. medium) - A Picture of Genomic Similarities and Differences.</title>
        <authorList>
            <person name="Dluhosova J."/>
            <person name="Istvanek J."/>
            <person name="Nedelnik J."/>
            <person name="Repkova J."/>
        </authorList>
    </citation>
    <scope>NUCLEOTIDE SEQUENCE [LARGE SCALE GENOMIC DNA]</scope>
    <source>
        <strain evidence="2">cv. 10/8</strain>
        <tissue evidence="1">Leaf</tissue>
    </source>
</reference>
<protein>
    <submittedName>
        <fullName evidence="1">Uncharacterized protein</fullName>
    </submittedName>
</protein>
<accession>A0A392UJF2</accession>
<evidence type="ECO:0000313" key="1">
    <source>
        <dbReference type="EMBL" id="MCI73759.1"/>
    </source>
</evidence>
<feature type="non-terminal residue" evidence="1">
    <location>
        <position position="1"/>
    </location>
</feature>
<keyword evidence="2" id="KW-1185">Reference proteome</keyword>
<proteinExistence type="predicted"/>